<dbReference type="AlphaFoldDB" id="A0AA40BZS5"/>
<evidence type="ECO:0000313" key="3">
    <source>
        <dbReference type="Proteomes" id="UP001175000"/>
    </source>
</evidence>
<accession>A0AA40BZS5</accession>
<feature type="compositionally biased region" description="Basic and acidic residues" evidence="1">
    <location>
        <begin position="68"/>
        <end position="96"/>
    </location>
</feature>
<keyword evidence="3" id="KW-1185">Reference proteome</keyword>
<proteinExistence type="predicted"/>
<name>A0AA40BZS5_9PEZI</name>
<evidence type="ECO:0000256" key="1">
    <source>
        <dbReference type="SAM" id="MobiDB-lite"/>
    </source>
</evidence>
<reference evidence="2" key="1">
    <citation type="submission" date="2023-06" db="EMBL/GenBank/DDBJ databases">
        <title>Genome-scale phylogeny and comparative genomics of the fungal order Sordariales.</title>
        <authorList>
            <consortium name="Lawrence Berkeley National Laboratory"/>
            <person name="Hensen N."/>
            <person name="Bonometti L."/>
            <person name="Westerberg I."/>
            <person name="Brannstrom I.O."/>
            <person name="Guillou S."/>
            <person name="Cros-Aarteil S."/>
            <person name="Calhoun S."/>
            <person name="Haridas S."/>
            <person name="Kuo A."/>
            <person name="Mondo S."/>
            <person name="Pangilinan J."/>
            <person name="Riley R."/>
            <person name="Labutti K."/>
            <person name="Andreopoulos B."/>
            <person name="Lipzen A."/>
            <person name="Chen C."/>
            <person name="Yanf M."/>
            <person name="Daum C."/>
            <person name="Ng V."/>
            <person name="Clum A."/>
            <person name="Steindorff A."/>
            <person name="Ohm R."/>
            <person name="Martin F."/>
            <person name="Silar P."/>
            <person name="Natvig D."/>
            <person name="Lalanne C."/>
            <person name="Gautier V."/>
            <person name="Ament-Velasquez S.L."/>
            <person name="Kruys A."/>
            <person name="Hutchinson M.I."/>
            <person name="Powell A.J."/>
            <person name="Barry K."/>
            <person name="Miller A.N."/>
            <person name="Grigoriev I.V."/>
            <person name="Debuchy R."/>
            <person name="Gladieux P."/>
            <person name="Thoren M.H."/>
            <person name="Johannesson H."/>
        </authorList>
    </citation>
    <scope>NUCLEOTIDE SEQUENCE</scope>
    <source>
        <strain evidence="2">CBS 606.72</strain>
    </source>
</reference>
<sequence length="124" mass="14638">MPKLAHLKTVKQIPDPRPSKANPEHRSLRKEWEKQHSDAFEWAGLVGLALTGLAVAFDVEKDLRRCEGKGERKEREMGRREGKRVGRREERREYERGYGGNGLEDRRDFREVWEKGGDRRRGRR</sequence>
<comment type="caution">
    <text evidence="2">The sequence shown here is derived from an EMBL/GenBank/DDBJ whole genome shotgun (WGS) entry which is preliminary data.</text>
</comment>
<organism evidence="2 3">
    <name type="scientific">Immersiella caudata</name>
    <dbReference type="NCBI Taxonomy" id="314043"/>
    <lineage>
        <taxon>Eukaryota</taxon>
        <taxon>Fungi</taxon>
        <taxon>Dikarya</taxon>
        <taxon>Ascomycota</taxon>
        <taxon>Pezizomycotina</taxon>
        <taxon>Sordariomycetes</taxon>
        <taxon>Sordariomycetidae</taxon>
        <taxon>Sordariales</taxon>
        <taxon>Lasiosphaeriaceae</taxon>
        <taxon>Immersiella</taxon>
    </lineage>
</organism>
<protein>
    <submittedName>
        <fullName evidence="2">Uncharacterized protein</fullName>
    </submittedName>
</protein>
<dbReference type="Proteomes" id="UP001175000">
    <property type="component" value="Unassembled WGS sequence"/>
</dbReference>
<feature type="region of interest" description="Disordered" evidence="1">
    <location>
        <begin position="1"/>
        <end position="30"/>
    </location>
</feature>
<feature type="region of interest" description="Disordered" evidence="1">
    <location>
        <begin position="68"/>
        <end position="104"/>
    </location>
</feature>
<evidence type="ECO:0000313" key="2">
    <source>
        <dbReference type="EMBL" id="KAK0619822.1"/>
    </source>
</evidence>
<gene>
    <name evidence="2" type="ORF">B0T14DRAFT_566633</name>
</gene>
<dbReference type="EMBL" id="JAULSU010000004">
    <property type="protein sequence ID" value="KAK0619822.1"/>
    <property type="molecule type" value="Genomic_DNA"/>
</dbReference>